<name>A0A821XBD3_9BILA</name>
<feature type="non-terminal residue" evidence="1">
    <location>
        <position position="10"/>
    </location>
</feature>
<proteinExistence type="predicted"/>
<dbReference type="Proteomes" id="UP000663838">
    <property type="component" value="Unassembled WGS sequence"/>
</dbReference>
<reference evidence="1" key="1">
    <citation type="submission" date="2021-02" db="EMBL/GenBank/DDBJ databases">
        <authorList>
            <person name="Nowell W R."/>
        </authorList>
    </citation>
    <scope>NUCLEOTIDE SEQUENCE</scope>
</reference>
<evidence type="ECO:0000313" key="1">
    <source>
        <dbReference type="EMBL" id="CAF4941192.1"/>
    </source>
</evidence>
<organism evidence="1 2">
    <name type="scientific">Rotaria socialis</name>
    <dbReference type="NCBI Taxonomy" id="392032"/>
    <lineage>
        <taxon>Eukaryota</taxon>
        <taxon>Metazoa</taxon>
        <taxon>Spiralia</taxon>
        <taxon>Gnathifera</taxon>
        <taxon>Rotifera</taxon>
        <taxon>Eurotatoria</taxon>
        <taxon>Bdelloidea</taxon>
        <taxon>Philodinida</taxon>
        <taxon>Philodinidae</taxon>
        <taxon>Rotaria</taxon>
    </lineage>
</organism>
<comment type="caution">
    <text evidence="1">The sequence shown here is derived from an EMBL/GenBank/DDBJ whole genome shotgun (WGS) entry which is preliminary data.</text>
</comment>
<accession>A0A821XBD3</accession>
<evidence type="ECO:0000313" key="2">
    <source>
        <dbReference type="Proteomes" id="UP000663838"/>
    </source>
</evidence>
<gene>
    <name evidence="1" type="ORF">TOA249_LOCUS33375</name>
</gene>
<dbReference type="EMBL" id="CAJOBS010010505">
    <property type="protein sequence ID" value="CAF4941192.1"/>
    <property type="molecule type" value="Genomic_DNA"/>
</dbReference>
<protein>
    <submittedName>
        <fullName evidence="1">Uncharacterized protein</fullName>
    </submittedName>
</protein>
<sequence length="10" mass="1198">MFDVSNEQKT</sequence>